<accession>A0A3N4J2L7</accession>
<organism evidence="1 2">
    <name type="scientific">Choiromyces venosus 120613-1</name>
    <dbReference type="NCBI Taxonomy" id="1336337"/>
    <lineage>
        <taxon>Eukaryota</taxon>
        <taxon>Fungi</taxon>
        <taxon>Dikarya</taxon>
        <taxon>Ascomycota</taxon>
        <taxon>Pezizomycotina</taxon>
        <taxon>Pezizomycetes</taxon>
        <taxon>Pezizales</taxon>
        <taxon>Tuberaceae</taxon>
        <taxon>Choiromyces</taxon>
    </lineage>
</organism>
<dbReference type="AlphaFoldDB" id="A0A3N4J2L7"/>
<protein>
    <submittedName>
        <fullName evidence="1">Uncharacterized protein</fullName>
    </submittedName>
</protein>
<evidence type="ECO:0000313" key="1">
    <source>
        <dbReference type="EMBL" id="RPA92396.1"/>
    </source>
</evidence>
<dbReference type="Proteomes" id="UP000276215">
    <property type="component" value="Unassembled WGS sequence"/>
</dbReference>
<reference evidence="1 2" key="1">
    <citation type="journal article" date="2018" name="Nat. Ecol. Evol.">
        <title>Pezizomycetes genomes reveal the molecular basis of ectomycorrhizal truffle lifestyle.</title>
        <authorList>
            <person name="Murat C."/>
            <person name="Payen T."/>
            <person name="Noel B."/>
            <person name="Kuo A."/>
            <person name="Morin E."/>
            <person name="Chen J."/>
            <person name="Kohler A."/>
            <person name="Krizsan K."/>
            <person name="Balestrini R."/>
            <person name="Da Silva C."/>
            <person name="Montanini B."/>
            <person name="Hainaut M."/>
            <person name="Levati E."/>
            <person name="Barry K.W."/>
            <person name="Belfiori B."/>
            <person name="Cichocki N."/>
            <person name="Clum A."/>
            <person name="Dockter R.B."/>
            <person name="Fauchery L."/>
            <person name="Guy J."/>
            <person name="Iotti M."/>
            <person name="Le Tacon F."/>
            <person name="Lindquist E.A."/>
            <person name="Lipzen A."/>
            <person name="Malagnac F."/>
            <person name="Mello A."/>
            <person name="Molinier V."/>
            <person name="Miyauchi S."/>
            <person name="Poulain J."/>
            <person name="Riccioni C."/>
            <person name="Rubini A."/>
            <person name="Sitrit Y."/>
            <person name="Splivallo R."/>
            <person name="Traeger S."/>
            <person name="Wang M."/>
            <person name="Zifcakova L."/>
            <person name="Wipf D."/>
            <person name="Zambonelli A."/>
            <person name="Paolocci F."/>
            <person name="Nowrousian M."/>
            <person name="Ottonello S."/>
            <person name="Baldrian P."/>
            <person name="Spatafora J.W."/>
            <person name="Henrissat B."/>
            <person name="Nagy L.G."/>
            <person name="Aury J.M."/>
            <person name="Wincker P."/>
            <person name="Grigoriev I.V."/>
            <person name="Bonfante P."/>
            <person name="Martin F.M."/>
        </authorList>
    </citation>
    <scope>NUCLEOTIDE SEQUENCE [LARGE SCALE GENOMIC DNA]</scope>
    <source>
        <strain evidence="1 2">120613-1</strain>
    </source>
</reference>
<evidence type="ECO:0000313" key="2">
    <source>
        <dbReference type="Proteomes" id="UP000276215"/>
    </source>
</evidence>
<sequence>MRGPSPDMSLILLTSFMRGWVAFWMGTLVGENIVALMHQRAHALSTEGASNEYLATSQDRFQDSEEYKRLYESAGNKYCEYLNSSPGTNVGTLDTNGELIHDRL</sequence>
<dbReference type="EMBL" id="ML120474">
    <property type="protein sequence ID" value="RPA92396.1"/>
    <property type="molecule type" value="Genomic_DNA"/>
</dbReference>
<proteinExistence type="predicted"/>
<keyword evidence="2" id="KW-1185">Reference proteome</keyword>
<name>A0A3N4J2L7_9PEZI</name>
<gene>
    <name evidence="1" type="ORF">L873DRAFT_1817732</name>
</gene>